<dbReference type="EMBL" id="JPRJ01000002">
    <property type="protein sequence ID" value="KFF30017.1"/>
    <property type="molecule type" value="Genomic_DNA"/>
</dbReference>
<name>A0A086BM53_9FLAO</name>
<accession>A0A086BM53</accession>
<sequence>MKNPNESISLIRLGMSFFLTDTTEIIYGGKGKSYPPFFVKYDLLGLSDKVLEIKLNEIIKRLEENEVNIAKSTLSNLK</sequence>
<evidence type="ECO:0000313" key="2">
    <source>
        <dbReference type="Proteomes" id="UP000028709"/>
    </source>
</evidence>
<protein>
    <submittedName>
        <fullName evidence="1">Uncharacterized protein</fullName>
    </submittedName>
</protein>
<organism evidence="1 2">
    <name type="scientific">Chryseobacterium piperi</name>
    <dbReference type="NCBI Taxonomy" id="558152"/>
    <lineage>
        <taxon>Bacteria</taxon>
        <taxon>Pseudomonadati</taxon>
        <taxon>Bacteroidota</taxon>
        <taxon>Flavobacteriia</taxon>
        <taxon>Flavobacteriales</taxon>
        <taxon>Weeksellaceae</taxon>
        <taxon>Chryseobacterium group</taxon>
        <taxon>Chryseobacterium</taxon>
    </lineage>
</organism>
<dbReference type="RefSeq" id="WP_034681275.1">
    <property type="nucleotide sequence ID" value="NZ_CP023049.2"/>
</dbReference>
<gene>
    <name evidence="1" type="ORF">IQ37_02265</name>
</gene>
<keyword evidence="2" id="KW-1185">Reference proteome</keyword>
<evidence type="ECO:0000313" key="1">
    <source>
        <dbReference type="EMBL" id="KFF30017.1"/>
    </source>
</evidence>
<reference evidence="1 2" key="1">
    <citation type="submission" date="2014-07" db="EMBL/GenBank/DDBJ databases">
        <title>Genome of Chryseobacterium piperi CTM.</title>
        <authorList>
            <person name="Pipes S.E."/>
            <person name="Stropko S.J."/>
            <person name="Newman J.D."/>
        </authorList>
    </citation>
    <scope>NUCLEOTIDE SEQUENCE [LARGE SCALE GENOMIC DNA]</scope>
    <source>
        <strain evidence="1 2">CTM</strain>
    </source>
</reference>
<dbReference type="OrthoDB" id="9990381at2"/>
<proteinExistence type="predicted"/>
<comment type="caution">
    <text evidence="1">The sequence shown here is derived from an EMBL/GenBank/DDBJ whole genome shotgun (WGS) entry which is preliminary data.</text>
</comment>
<dbReference type="AlphaFoldDB" id="A0A086BM53"/>
<dbReference type="Proteomes" id="UP000028709">
    <property type="component" value="Unassembled WGS sequence"/>
</dbReference>
<dbReference type="KEGG" id="cpip:CJF12_14530"/>